<sequence>MSNDSAMQVELLTEHHANMNMYGSSKTHVIALSECFSCIFSETNGNWKVSRFHLTPLLASYLLAFFVSEFEYDESYTKRGVRFRVWSTPEAKKKRGYGLKGAINYMEFFEEYFGVQDIVTKQDEDRYTSFVIRPDRSPAHYKCSSRLPSNLCIGNTVVLNNLSDLVALPDFSAGAMENWGLITFREGLLLASGLPVPEETSSQLSIIAHELSHQWFGNMVTMKDWGEVWLNEGFANFFETAVFLNKNDGDLHRSLHAEISFDNALENDCFATSRPLSSVIDTPSEIFESFDSITYDKGGAIIDMTAKIMGRQKFRKGLNHYIRKFSLRNTQGDDWWRSIDESLEEDKEHRDGGPDGGVLKMWYFGSQWTKQMGFPLVTLETVNSTTIKIGQQRFLKGSYALELQKYRFPSYRYKWDVPLFCQEGRQDLGMKWLKRGRNTNKVGVMPLLMG</sequence>
<evidence type="ECO:0000313" key="6">
    <source>
        <dbReference type="Proteomes" id="UP000024635"/>
    </source>
</evidence>
<comment type="cofactor">
    <cofactor evidence="2">
        <name>Zn(2+)</name>
        <dbReference type="ChEBI" id="CHEBI:29105"/>
    </cofactor>
    <text evidence="2">Binds 1 zinc ion per subunit.</text>
</comment>
<dbReference type="GO" id="GO:0016020">
    <property type="term" value="C:membrane"/>
    <property type="evidence" value="ECO:0007669"/>
    <property type="project" value="TreeGrafter"/>
</dbReference>
<dbReference type="GO" id="GO:0042277">
    <property type="term" value="F:peptide binding"/>
    <property type="evidence" value="ECO:0007669"/>
    <property type="project" value="TreeGrafter"/>
</dbReference>
<dbReference type="Gene3D" id="1.10.390.10">
    <property type="entry name" value="Neutral Protease Domain 2"/>
    <property type="match status" value="1"/>
</dbReference>
<dbReference type="InterPro" id="IPR014782">
    <property type="entry name" value="Peptidase_M1_dom"/>
</dbReference>
<dbReference type="GO" id="GO:0006508">
    <property type="term" value="P:proteolysis"/>
    <property type="evidence" value="ECO:0007669"/>
    <property type="project" value="TreeGrafter"/>
</dbReference>
<evidence type="ECO:0000259" key="4">
    <source>
        <dbReference type="Pfam" id="PF01433"/>
    </source>
</evidence>
<feature type="binding site" evidence="2">
    <location>
        <position position="213"/>
    </location>
    <ligand>
        <name>Zn(2+)</name>
        <dbReference type="ChEBI" id="CHEBI:29105"/>
        <note>catalytic</note>
    </ligand>
</feature>
<dbReference type="Proteomes" id="UP000024635">
    <property type="component" value="Unassembled WGS sequence"/>
</dbReference>
<protein>
    <recommendedName>
        <fullName evidence="4">Peptidase M1 membrane alanine aminopeptidase domain-containing protein</fullName>
    </recommendedName>
</protein>
<dbReference type="GO" id="GO:0008270">
    <property type="term" value="F:zinc ion binding"/>
    <property type="evidence" value="ECO:0007669"/>
    <property type="project" value="InterPro"/>
</dbReference>
<name>A0A016VJQ6_9BILA</name>
<evidence type="ECO:0000256" key="2">
    <source>
        <dbReference type="PIRSR" id="PIRSR634016-3"/>
    </source>
</evidence>
<dbReference type="STRING" id="53326.A0A016VJQ6"/>
<dbReference type="GO" id="GO:0005615">
    <property type="term" value="C:extracellular space"/>
    <property type="evidence" value="ECO:0007669"/>
    <property type="project" value="TreeGrafter"/>
</dbReference>
<reference evidence="6" key="1">
    <citation type="journal article" date="2015" name="Nat. Genet.">
        <title>The genome and transcriptome of the zoonotic hookworm Ancylostoma ceylanicum identify infection-specific gene families.</title>
        <authorList>
            <person name="Schwarz E.M."/>
            <person name="Hu Y."/>
            <person name="Antoshechkin I."/>
            <person name="Miller M.M."/>
            <person name="Sternberg P.W."/>
            <person name="Aroian R.V."/>
        </authorList>
    </citation>
    <scope>NUCLEOTIDE SEQUENCE</scope>
    <source>
        <strain evidence="6">HY135</strain>
    </source>
</reference>
<evidence type="ECO:0000256" key="3">
    <source>
        <dbReference type="PIRSR" id="PIRSR634016-4"/>
    </source>
</evidence>
<keyword evidence="2" id="KW-0479">Metal-binding</keyword>
<evidence type="ECO:0000256" key="1">
    <source>
        <dbReference type="PIRSR" id="PIRSR634016-1"/>
    </source>
</evidence>
<gene>
    <name evidence="5" type="primary">Acey_s0009.g768</name>
    <name evidence="5" type="ORF">Y032_0009g768</name>
</gene>
<feature type="binding site" evidence="2">
    <location>
        <position position="232"/>
    </location>
    <ligand>
        <name>Zn(2+)</name>
        <dbReference type="ChEBI" id="CHEBI:29105"/>
        <note>catalytic</note>
    </ligand>
</feature>
<organism evidence="5 6">
    <name type="scientific">Ancylostoma ceylanicum</name>
    <dbReference type="NCBI Taxonomy" id="53326"/>
    <lineage>
        <taxon>Eukaryota</taxon>
        <taxon>Metazoa</taxon>
        <taxon>Ecdysozoa</taxon>
        <taxon>Nematoda</taxon>
        <taxon>Chromadorea</taxon>
        <taxon>Rhabditida</taxon>
        <taxon>Rhabditina</taxon>
        <taxon>Rhabditomorpha</taxon>
        <taxon>Strongyloidea</taxon>
        <taxon>Ancylostomatidae</taxon>
        <taxon>Ancylostomatinae</taxon>
        <taxon>Ancylostoma</taxon>
    </lineage>
</organism>
<dbReference type="GO" id="GO:0043171">
    <property type="term" value="P:peptide catabolic process"/>
    <property type="evidence" value="ECO:0007669"/>
    <property type="project" value="TreeGrafter"/>
</dbReference>
<proteinExistence type="predicted"/>
<keyword evidence="2" id="KW-0862">Zinc</keyword>
<dbReference type="InterPro" id="IPR027268">
    <property type="entry name" value="Peptidase_M4/M1_CTD_sf"/>
</dbReference>
<dbReference type="PANTHER" id="PTHR11533">
    <property type="entry name" value="PROTEASE M1 ZINC METALLOPROTEASE"/>
    <property type="match status" value="1"/>
</dbReference>
<keyword evidence="6" id="KW-1185">Reference proteome</keyword>
<dbReference type="GO" id="GO:0005737">
    <property type="term" value="C:cytoplasm"/>
    <property type="evidence" value="ECO:0007669"/>
    <property type="project" value="TreeGrafter"/>
</dbReference>
<feature type="site" description="Transition state stabilizer" evidence="3">
    <location>
        <position position="295"/>
    </location>
</feature>
<accession>A0A016VJQ6</accession>
<dbReference type="CDD" id="cd09601">
    <property type="entry name" value="M1_APN-Q_like"/>
    <property type="match status" value="1"/>
</dbReference>
<dbReference type="Pfam" id="PF01433">
    <property type="entry name" value="Peptidase_M1"/>
    <property type="match status" value="1"/>
</dbReference>
<dbReference type="OrthoDB" id="6337587at2759"/>
<dbReference type="PANTHER" id="PTHR11533:SF301">
    <property type="entry name" value="AMINOPEPTIDASE"/>
    <property type="match status" value="1"/>
</dbReference>
<evidence type="ECO:0000313" key="5">
    <source>
        <dbReference type="EMBL" id="EYC27511.1"/>
    </source>
</evidence>
<feature type="active site" description="Proton acceptor" evidence="1">
    <location>
        <position position="210"/>
    </location>
</feature>
<feature type="domain" description="Peptidase M1 membrane alanine aminopeptidase" evidence="4">
    <location>
        <begin position="163"/>
        <end position="345"/>
    </location>
</feature>
<dbReference type="AlphaFoldDB" id="A0A016VJQ6"/>
<dbReference type="InterPro" id="IPR050344">
    <property type="entry name" value="Peptidase_M1_aminopeptidases"/>
</dbReference>
<dbReference type="SUPFAM" id="SSF55486">
    <property type="entry name" value="Metalloproteases ('zincins'), catalytic domain"/>
    <property type="match status" value="1"/>
</dbReference>
<dbReference type="GO" id="GO:0070006">
    <property type="term" value="F:metalloaminopeptidase activity"/>
    <property type="evidence" value="ECO:0007669"/>
    <property type="project" value="TreeGrafter"/>
</dbReference>
<feature type="binding site" evidence="2">
    <location>
        <position position="209"/>
    </location>
    <ligand>
        <name>Zn(2+)</name>
        <dbReference type="ChEBI" id="CHEBI:29105"/>
        <note>catalytic</note>
    </ligand>
</feature>
<dbReference type="InterPro" id="IPR034016">
    <property type="entry name" value="M1_APN-typ"/>
</dbReference>
<dbReference type="EMBL" id="JARK01001345">
    <property type="protein sequence ID" value="EYC27511.1"/>
    <property type="molecule type" value="Genomic_DNA"/>
</dbReference>
<comment type="caution">
    <text evidence="5">The sequence shown here is derived from an EMBL/GenBank/DDBJ whole genome shotgun (WGS) entry which is preliminary data.</text>
</comment>